<feature type="region of interest" description="Disordered" evidence="1">
    <location>
        <begin position="326"/>
        <end position="388"/>
    </location>
</feature>
<protein>
    <submittedName>
        <fullName evidence="2">Uncharacterized protein</fullName>
    </submittedName>
</protein>
<gene>
    <name evidence="2" type="ORF">H696_04251</name>
</gene>
<feature type="region of interest" description="Disordered" evidence="1">
    <location>
        <begin position="49"/>
        <end position="77"/>
    </location>
</feature>
<reference evidence="2" key="1">
    <citation type="submission" date="2013-04" db="EMBL/GenBank/DDBJ databases">
        <title>The Genome Sequence of Fonticula alba ATCC 38817.</title>
        <authorList>
            <consortium name="The Broad Institute Genomics Platform"/>
            <person name="Russ C."/>
            <person name="Cuomo C."/>
            <person name="Burger G."/>
            <person name="Gray M.W."/>
            <person name="Holland P.W.H."/>
            <person name="King N."/>
            <person name="Lang F.B.F."/>
            <person name="Roger A.J."/>
            <person name="Ruiz-Trillo I."/>
            <person name="Brown M."/>
            <person name="Walker B."/>
            <person name="Young S."/>
            <person name="Zeng Q."/>
            <person name="Gargeya S."/>
            <person name="Fitzgerald M."/>
            <person name="Haas B."/>
            <person name="Abouelleil A."/>
            <person name="Allen A.W."/>
            <person name="Alvarado L."/>
            <person name="Arachchi H.M."/>
            <person name="Berlin A.M."/>
            <person name="Chapman S.B."/>
            <person name="Gainer-Dewar J."/>
            <person name="Goldberg J."/>
            <person name="Griggs A."/>
            <person name="Gujja S."/>
            <person name="Hansen M."/>
            <person name="Howarth C."/>
            <person name="Imamovic A."/>
            <person name="Ireland A."/>
            <person name="Larimer J."/>
            <person name="McCowan C."/>
            <person name="Murphy C."/>
            <person name="Pearson M."/>
            <person name="Poon T.W."/>
            <person name="Priest M."/>
            <person name="Roberts A."/>
            <person name="Saif S."/>
            <person name="Shea T."/>
            <person name="Sisk P."/>
            <person name="Sykes S."/>
            <person name="Wortman J."/>
            <person name="Nusbaum C."/>
            <person name="Birren B."/>
        </authorList>
    </citation>
    <scope>NUCLEOTIDE SEQUENCE [LARGE SCALE GENOMIC DNA]</scope>
    <source>
        <strain evidence="2">ATCC 38817</strain>
    </source>
</reference>
<evidence type="ECO:0000313" key="2">
    <source>
        <dbReference type="EMBL" id="KCV68833.1"/>
    </source>
</evidence>
<feature type="compositionally biased region" description="Low complexity" evidence="1">
    <location>
        <begin position="368"/>
        <end position="381"/>
    </location>
</feature>
<dbReference type="RefSeq" id="XP_009496404.1">
    <property type="nucleotide sequence ID" value="XM_009498129.1"/>
</dbReference>
<dbReference type="AlphaFoldDB" id="A0A058Z4H9"/>
<feature type="region of interest" description="Disordered" evidence="1">
    <location>
        <begin position="233"/>
        <end position="262"/>
    </location>
</feature>
<accession>A0A058Z4H9</accession>
<feature type="compositionally biased region" description="Low complexity" evidence="1">
    <location>
        <begin position="233"/>
        <end position="242"/>
    </location>
</feature>
<evidence type="ECO:0000256" key="1">
    <source>
        <dbReference type="SAM" id="MobiDB-lite"/>
    </source>
</evidence>
<evidence type="ECO:0000313" key="3">
    <source>
        <dbReference type="Proteomes" id="UP000030693"/>
    </source>
</evidence>
<dbReference type="GeneID" id="20528976"/>
<dbReference type="Proteomes" id="UP000030693">
    <property type="component" value="Unassembled WGS sequence"/>
</dbReference>
<name>A0A058Z4H9_FONAL</name>
<sequence>MSPGPESTTCDCAGDTPGEGCRSRVLLACFAPGASRALAEAAARTLNAHVRQPPPPGSGYRPEADPPDADRPEEARSAWTPPEYVVRALEQARLRHRLYSTPKKPIDFLYKFSVTVENLRLVNASISDLRVVPGTRLLPFICGCYSEDMVAECHTPDDVAHPDNIPATWKLITLRIFGLGYVHDASGSSSARIVSTHLLGVRGWPAASGGLRYFGPADRPCIHYSPSEAAAGLAGLRPGAGPDRPPAHSAPGRPAHRDRLSCHSRESPFPGVDWLHMDPYVALCGTRPRDFVHIARLCLGRLYAGERAGHLTGSFSARSSLIASRQHSSFQSQHHRFKADARRPVPGPLTPRSRASRPGSPLRAAGVAAGTSAPGSARAPAPARPAPPYNPHQYPLLAELFLQPLAPVDGDVMAALQTVSLLRNDGTFPSVISRAELQGPLLHTYRRFLGSWRVARSKFTVFAFIDTQGIILLDKVCPPAASIYASCDALLGLSEGARACPDRSPPPPDRESNKPS</sequence>
<proteinExistence type="predicted"/>
<feature type="compositionally biased region" description="Basic and acidic residues" evidence="1">
    <location>
        <begin position="62"/>
        <end position="76"/>
    </location>
</feature>
<organism evidence="2">
    <name type="scientific">Fonticula alba</name>
    <name type="common">Slime mold</name>
    <dbReference type="NCBI Taxonomy" id="691883"/>
    <lineage>
        <taxon>Eukaryota</taxon>
        <taxon>Rotosphaerida</taxon>
        <taxon>Fonticulaceae</taxon>
        <taxon>Fonticula</taxon>
    </lineage>
</organism>
<keyword evidence="3" id="KW-1185">Reference proteome</keyword>
<dbReference type="EMBL" id="KB932207">
    <property type="protein sequence ID" value="KCV68833.1"/>
    <property type="molecule type" value="Genomic_DNA"/>
</dbReference>